<gene>
    <name evidence="1" type="ORF">GGD40_001944</name>
</gene>
<comment type="caution">
    <text evidence="1">The sequence shown here is derived from an EMBL/GenBank/DDBJ whole genome shotgun (WGS) entry which is preliminary data.</text>
</comment>
<evidence type="ECO:0000313" key="2">
    <source>
        <dbReference type="Proteomes" id="UP000540929"/>
    </source>
</evidence>
<dbReference type="EMBL" id="JACCAS010000001">
    <property type="protein sequence ID" value="NYH22465.1"/>
    <property type="molecule type" value="Genomic_DNA"/>
</dbReference>
<protein>
    <submittedName>
        <fullName evidence="1">Uncharacterized protein</fullName>
    </submittedName>
</protein>
<dbReference type="Proteomes" id="UP000540929">
    <property type="component" value="Unassembled WGS sequence"/>
</dbReference>
<accession>A0A7Y9WK90</accession>
<sequence>MYLHRYHLVDSRARSQIDLQNHQAEILRAFRYVSFLAGRITVLADRFEFCTSLPLTPADARSMGRQIARSATTLASQAVKVYVSHSGTAPKSTQLFKRRP</sequence>
<keyword evidence="2" id="KW-1185">Reference proteome</keyword>
<organism evidence="1 2">
    <name type="scientific">Paraburkholderia bryophila</name>
    <dbReference type="NCBI Taxonomy" id="420952"/>
    <lineage>
        <taxon>Bacteria</taxon>
        <taxon>Pseudomonadati</taxon>
        <taxon>Pseudomonadota</taxon>
        <taxon>Betaproteobacteria</taxon>
        <taxon>Burkholderiales</taxon>
        <taxon>Burkholderiaceae</taxon>
        <taxon>Paraburkholderia</taxon>
    </lineage>
</organism>
<evidence type="ECO:0000313" key="1">
    <source>
        <dbReference type="EMBL" id="NYH22465.1"/>
    </source>
</evidence>
<reference evidence="1 2" key="1">
    <citation type="submission" date="2020-07" db="EMBL/GenBank/DDBJ databases">
        <title>Exploring microbial biodiversity for novel pathways involved in the catabolism of aromatic compounds derived from lignin.</title>
        <authorList>
            <person name="Elkins J."/>
        </authorList>
    </citation>
    <scope>NUCLEOTIDE SEQUENCE [LARGE SCALE GENOMIC DNA]</scope>
    <source>
        <strain evidence="1 2">H2C3C</strain>
    </source>
</reference>
<dbReference type="AlphaFoldDB" id="A0A7Y9WK90"/>
<name>A0A7Y9WK90_9BURK</name>
<proteinExistence type="predicted"/>